<protein>
    <submittedName>
        <fullName evidence="1">ORF150</fullName>
    </submittedName>
</protein>
<dbReference type="EMBL" id="MF768985">
    <property type="protein sequence ID" value="ATU83647.1"/>
    <property type="molecule type" value="Genomic_DNA"/>
</dbReference>
<accession>A0A2D3I5I9</accession>
<organism evidence="1">
    <name type="scientific">White spot syndrome virus</name>
    <dbReference type="NCBI Taxonomy" id="342409"/>
    <lineage>
        <taxon>Viruses</taxon>
        <taxon>Viruses incertae sedis</taxon>
        <taxon>Naldaviricetes</taxon>
        <taxon>Nimaviridae</taxon>
        <taxon>Whispovirus</taxon>
    </lineage>
</organism>
<proteinExistence type="predicted"/>
<reference evidence="1" key="1">
    <citation type="journal article" date="2018" name="Aquaculture">
        <title>Complete genome sequence of a white spot syndrome virus associated with a disease incursion in Australia.</title>
        <authorList>
            <person name="Oakey J."/>
            <person name="Smith C.S."/>
        </authorList>
    </citation>
    <scope>NUCLEOTIDE SEQUENCE [LARGE SCALE GENOMIC DNA]</scope>
    <source>
        <strain evidence="1">WSSV-AU</strain>
    </source>
</reference>
<sequence>MRTHTSHPNYPLNILSVYRKAINTLKNKLFIVHILHKLDNSPPIHNVIDPIFNLKKGLPGTDESVKVLHIFRHFDQIRQTTTSSLTEVFPVLTLVRNFLN</sequence>
<name>A0A2D3I5I9_9VIRU</name>
<dbReference type="Proteomes" id="UP000267516">
    <property type="component" value="Segment"/>
</dbReference>
<evidence type="ECO:0000313" key="1">
    <source>
        <dbReference type="EMBL" id="ATU83647.1"/>
    </source>
</evidence>